<evidence type="ECO:0000313" key="3">
    <source>
        <dbReference type="Proteomes" id="UP000532273"/>
    </source>
</evidence>
<reference evidence="1" key="4">
    <citation type="submission" date="2024-05" db="EMBL/GenBank/DDBJ databases">
        <authorList>
            <person name="Sun Q."/>
            <person name="Zhou Y."/>
        </authorList>
    </citation>
    <scope>NUCLEOTIDE SEQUENCE</scope>
    <source>
        <strain evidence="1">CGMCC 1.15287</strain>
    </source>
</reference>
<evidence type="ECO:0000313" key="2">
    <source>
        <dbReference type="EMBL" id="MBB4106747.1"/>
    </source>
</evidence>
<reference evidence="4" key="2">
    <citation type="journal article" date="2019" name="Int. J. Syst. Evol. Microbiol.">
        <title>The Global Catalogue of Microorganisms (GCM) 10K type strain sequencing project: providing services to taxonomists for standard genome sequencing and annotation.</title>
        <authorList>
            <consortium name="The Broad Institute Genomics Platform"/>
            <consortium name="The Broad Institute Genome Sequencing Center for Infectious Disease"/>
            <person name="Wu L."/>
            <person name="Ma J."/>
        </authorList>
    </citation>
    <scope>NUCLEOTIDE SEQUENCE [LARGE SCALE GENOMIC DNA]</scope>
    <source>
        <strain evidence="4">CGMCC 1.15287</strain>
    </source>
</reference>
<reference evidence="1" key="1">
    <citation type="journal article" date="2014" name="Int. J. Syst. Evol. Microbiol.">
        <title>Complete genome of a new Firmicutes species belonging to the dominant human colonic microbiota ('Ruminococcus bicirculans') reveals two chromosomes and a selective capacity to utilize plant glucans.</title>
        <authorList>
            <consortium name="NISC Comparative Sequencing Program"/>
            <person name="Wegmann U."/>
            <person name="Louis P."/>
            <person name="Goesmann A."/>
            <person name="Henrissat B."/>
            <person name="Duncan S.H."/>
            <person name="Flint H.J."/>
        </authorList>
    </citation>
    <scope>NUCLEOTIDE SEQUENCE</scope>
    <source>
        <strain evidence="1">CGMCC 1.15287</strain>
    </source>
</reference>
<evidence type="ECO:0000313" key="4">
    <source>
        <dbReference type="Proteomes" id="UP000642938"/>
    </source>
</evidence>
<gene>
    <name evidence="1" type="ORF">GCM10007422_18600</name>
    <name evidence="2" type="ORF">GGQ60_000707</name>
</gene>
<dbReference type="RefSeq" id="WP_183759980.1">
    <property type="nucleotide sequence ID" value="NZ_BMHZ01000002.1"/>
</dbReference>
<accession>A0A7W6P4A9</accession>
<keyword evidence="4" id="KW-1185">Reference proteome</keyword>
<dbReference type="Proteomes" id="UP000532273">
    <property type="component" value="Unassembled WGS sequence"/>
</dbReference>
<evidence type="ECO:0000313" key="1">
    <source>
        <dbReference type="EMBL" id="GGH03507.1"/>
    </source>
</evidence>
<name>A0A7W6P4A9_9SPHI</name>
<dbReference type="Proteomes" id="UP000642938">
    <property type="component" value="Unassembled WGS sequence"/>
</dbReference>
<sequence length="292" mass="33187">MKPRLDYFPKQSADVSASDYSYGISILGETYQKVKSDQGVFNYADYWNIAVALVRLKTDAVSAKEYLYQSKKLNENNFAQIFEELGGGFDAWEYCLLRTEYDVIKAECAALNAKNNASILKGSGNLPVPKRRDKGKGELIDLLNGLMENDQRYRTGSVENRSYQQLLDRENLSVIDELYKKYNTYLGKSLVGEAHSTVMWLIIQHSSLESMEKYLPCIIEAVRTRELAAAPLKMLLDRIASISYGYQYYGTQKGVPMASAEIIGMINKKYGNVYPEARTAEKFRLVTNQKNF</sequence>
<dbReference type="AlphaFoldDB" id="A0A7W6P4A9"/>
<proteinExistence type="predicted"/>
<reference evidence="2 3" key="3">
    <citation type="submission" date="2020-08" db="EMBL/GenBank/DDBJ databases">
        <title>Genomic Encyclopedia of Type Strains, Phase IV (KMG-IV): sequencing the most valuable type-strain genomes for metagenomic binning, comparative biology and taxonomic classification.</title>
        <authorList>
            <person name="Goeker M."/>
        </authorList>
    </citation>
    <scope>NUCLEOTIDE SEQUENCE [LARGE SCALE GENOMIC DNA]</scope>
    <source>
        <strain evidence="2 3">DSM 100774</strain>
    </source>
</reference>
<protein>
    <submittedName>
        <fullName evidence="2">Uncharacterized protein</fullName>
    </submittedName>
</protein>
<dbReference type="EMBL" id="BMHZ01000002">
    <property type="protein sequence ID" value="GGH03507.1"/>
    <property type="molecule type" value="Genomic_DNA"/>
</dbReference>
<comment type="caution">
    <text evidence="2">The sequence shown here is derived from an EMBL/GenBank/DDBJ whole genome shotgun (WGS) entry which is preliminary data.</text>
</comment>
<dbReference type="EMBL" id="JACIEF010000001">
    <property type="protein sequence ID" value="MBB4106747.1"/>
    <property type="molecule type" value="Genomic_DNA"/>
</dbReference>
<organism evidence="2 3">
    <name type="scientific">Pedobacter zeae</name>
    <dbReference type="NCBI Taxonomy" id="1737356"/>
    <lineage>
        <taxon>Bacteria</taxon>
        <taxon>Pseudomonadati</taxon>
        <taxon>Bacteroidota</taxon>
        <taxon>Sphingobacteriia</taxon>
        <taxon>Sphingobacteriales</taxon>
        <taxon>Sphingobacteriaceae</taxon>
        <taxon>Pedobacter</taxon>
    </lineage>
</organism>